<dbReference type="GO" id="GO:0032259">
    <property type="term" value="P:methylation"/>
    <property type="evidence" value="ECO:0007669"/>
    <property type="project" value="InterPro"/>
</dbReference>
<evidence type="ECO:0008006" key="4">
    <source>
        <dbReference type="Google" id="ProtNLM"/>
    </source>
</evidence>
<dbReference type="Gene3D" id="3.40.50.150">
    <property type="entry name" value="Vaccinia Virus protein VP39"/>
    <property type="match status" value="1"/>
</dbReference>
<organism evidence="2 3">
    <name type="scientific">Nitratidesulfovibrio vulgaris (strain DP4)</name>
    <name type="common">Desulfovibrio vulgaris</name>
    <dbReference type="NCBI Taxonomy" id="391774"/>
    <lineage>
        <taxon>Bacteria</taxon>
        <taxon>Pseudomonadati</taxon>
        <taxon>Thermodesulfobacteriota</taxon>
        <taxon>Desulfovibrionia</taxon>
        <taxon>Desulfovibrionales</taxon>
        <taxon>Desulfovibrionaceae</taxon>
        <taxon>Nitratidesulfovibrio</taxon>
    </lineage>
</organism>
<name>A0A0H3AB18_NITV4</name>
<evidence type="ECO:0000256" key="1">
    <source>
        <dbReference type="SAM" id="MobiDB-lite"/>
    </source>
</evidence>
<dbReference type="EMBL" id="CP000527">
    <property type="protein sequence ID" value="ABM29500.1"/>
    <property type="molecule type" value="Genomic_DNA"/>
</dbReference>
<dbReference type="KEGG" id="dvl:Dvul_2484"/>
<gene>
    <name evidence="2" type="ordered locus">Dvul_2484</name>
</gene>
<dbReference type="PANTHER" id="PTHR47739:SF1">
    <property type="entry name" value="TRNA1(VAL) (ADENINE(37)-N6)-METHYLTRANSFERASE"/>
    <property type="match status" value="1"/>
</dbReference>
<reference evidence="3" key="1">
    <citation type="journal article" date="2009" name="Environ. Microbiol.">
        <title>Contribution of mobile genetic elements to Desulfovibrio vulgaris genome plasticity.</title>
        <authorList>
            <person name="Walker C.B."/>
            <person name="Stolyar S."/>
            <person name="Chivian D."/>
            <person name="Pinel N."/>
            <person name="Gabster J.A."/>
            <person name="Dehal P.S."/>
            <person name="He Z."/>
            <person name="Yang Z.K."/>
            <person name="Yen H.C."/>
            <person name="Zhou J."/>
            <person name="Wall J.D."/>
            <person name="Hazen T.C."/>
            <person name="Arkin A.P."/>
            <person name="Stahl D.A."/>
        </authorList>
    </citation>
    <scope>NUCLEOTIDE SEQUENCE [LARGE SCALE GENOMIC DNA]</scope>
    <source>
        <strain evidence="3">DP4</strain>
    </source>
</reference>
<dbReference type="GO" id="GO:0003676">
    <property type="term" value="F:nucleic acid binding"/>
    <property type="evidence" value="ECO:0007669"/>
    <property type="project" value="InterPro"/>
</dbReference>
<dbReference type="PROSITE" id="PS00092">
    <property type="entry name" value="N6_MTASE"/>
    <property type="match status" value="1"/>
</dbReference>
<dbReference type="HOGENOM" id="CLU_570777_0_0_7"/>
<feature type="region of interest" description="Disordered" evidence="1">
    <location>
        <begin position="234"/>
        <end position="285"/>
    </location>
</feature>
<dbReference type="PANTHER" id="PTHR47739">
    <property type="entry name" value="TRNA1(VAL) (ADENINE(37)-N6)-METHYLTRANSFERASE"/>
    <property type="match status" value="1"/>
</dbReference>
<dbReference type="Proteomes" id="UP000009173">
    <property type="component" value="Chromosome"/>
</dbReference>
<protein>
    <recommendedName>
        <fullName evidence="4">Methyltransferase small</fullName>
    </recommendedName>
</protein>
<dbReference type="AlphaFoldDB" id="A0A0H3AB18"/>
<feature type="compositionally biased region" description="Low complexity" evidence="1">
    <location>
        <begin position="48"/>
        <end position="64"/>
    </location>
</feature>
<dbReference type="InterPro" id="IPR050210">
    <property type="entry name" value="tRNA_Adenine-N(6)_MTase"/>
</dbReference>
<evidence type="ECO:0000313" key="2">
    <source>
        <dbReference type="EMBL" id="ABM29500.1"/>
    </source>
</evidence>
<proteinExistence type="predicted"/>
<dbReference type="InterPro" id="IPR002052">
    <property type="entry name" value="DNA_methylase_N6_adenine_CS"/>
</dbReference>
<dbReference type="InterPro" id="IPR029063">
    <property type="entry name" value="SAM-dependent_MTases_sf"/>
</dbReference>
<feature type="region of interest" description="Disordered" evidence="1">
    <location>
        <begin position="32"/>
        <end position="126"/>
    </location>
</feature>
<accession>A0A0H3AB18</accession>
<sequence length="438" mass="44938">MRSRSSVRLPQAHEKPWQRLAPQCWLAYPEAMHDTSNPTPAGRPCDMAGTGNAAGDDAGNVAGTIVVPSPLQPSGNASDNAVKDAAGAPSTDAPATPARVAASPKDAEGAPPASADKDTDDGPDEAAARARFPRGLHQPAGSFRFSADALLLASFAGGTAARSFADLGTGCGVVGLALLLGSSRLSGVGIEQDAALVNAARVNAHRLGLSTRFTVHHADLTRLCARPPCDAHACGSTRRDTGDASLASPTHGAPAQAGNITLRHGAHPDDDTAASHPTDDADAPLERDGLSARLRGTCDLVVANPPYRIPGTGRPAATPARNAALFETKGTLAAFIGAAALLLRTRGRFACVYGAARLSALLTALADAGLEAKRLRCVHSRVTGPAVLVLVEAMRGARPGLVVEPPLILYEGEGETTTLTADALRFCPWLACNARGMK</sequence>
<dbReference type="SUPFAM" id="SSF53335">
    <property type="entry name" value="S-adenosyl-L-methionine-dependent methyltransferases"/>
    <property type="match status" value="1"/>
</dbReference>
<dbReference type="GO" id="GO:0008168">
    <property type="term" value="F:methyltransferase activity"/>
    <property type="evidence" value="ECO:0007669"/>
    <property type="project" value="InterPro"/>
</dbReference>
<evidence type="ECO:0000313" key="3">
    <source>
        <dbReference type="Proteomes" id="UP000009173"/>
    </source>
</evidence>
<feature type="region of interest" description="Disordered" evidence="1">
    <location>
        <begin position="1"/>
        <end position="20"/>
    </location>
</feature>